<accession>A0ABV8DU43</accession>
<proteinExistence type="predicted"/>
<dbReference type="EMBL" id="JBHSAX010000014">
    <property type="protein sequence ID" value="MFC3963521.1"/>
    <property type="molecule type" value="Genomic_DNA"/>
</dbReference>
<evidence type="ECO:0000313" key="2">
    <source>
        <dbReference type="Proteomes" id="UP001595696"/>
    </source>
</evidence>
<dbReference type="Gene3D" id="1.10.260.40">
    <property type="entry name" value="lambda repressor-like DNA-binding domains"/>
    <property type="match status" value="1"/>
</dbReference>
<keyword evidence="2" id="KW-1185">Reference proteome</keyword>
<dbReference type="InterPro" id="IPR010982">
    <property type="entry name" value="Lambda_DNA-bd_dom_sf"/>
</dbReference>
<dbReference type="Proteomes" id="UP001595696">
    <property type="component" value="Unassembled WGS sequence"/>
</dbReference>
<protein>
    <recommendedName>
        <fullName evidence="3">XRE family transcriptional regulator</fullName>
    </recommendedName>
</protein>
<dbReference type="RefSeq" id="WP_378613273.1">
    <property type="nucleotide sequence ID" value="NZ_JBHSAX010000014.1"/>
</dbReference>
<sequence>MELQEVHTDHNLLHMECLDAWIARQLTTLLREAGLESAELAERVGMPVALLRERLELRSSFLLVELVRIAMVLGLEPAALVPPTDLPR</sequence>
<evidence type="ECO:0008006" key="3">
    <source>
        <dbReference type="Google" id="ProtNLM"/>
    </source>
</evidence>
<name>A0ABV8DU43_9NOCA</name>
<gene>
    <name evidence="1" type="ORF">ACFO0B_16140</name>
</gene>
<evidence type="ECO:0000313" key="1">
    <source>
        <dbReference type="EMBL" id="MFC3963521.1"/>
    </source>
</evidence>
<organism evidence="1 2">
    <name type="scientific">Nocardia jiangsuensis</name>
    <dbReference type="NCBI Taxonomy" id="1691563"/>
    <lineage>
        <taxon>Bacteria</taxon>
        <taxon>Bacillati</taxon>
        <taxon>Actinomycetota</taxon>
        <taxon>Actinomycetes</taxon>
        <taxon>Mycobacteriales</taxon>
        <taxon>Nocardiaceae</taxon>
        <taxon>Nocardia</taxon>
    </lineage>
</organism>
<reference evidence="2" key="1">
    <citation type="journal article" date="2019" name="Int. J. Syst. Evol. Microbiol.">
        <title>The Global Catalogue of Microorganisms (GCM) 10K type strain sequencing project: providing services to taxonomists for standard genome sequencing and annotation.</title>
        <authorList>
            <consortium name="The Broad Institute Genomics Platform"/>
            <consortium name="The Broad Institute Genome Sequencing Center for Infectious Disease"/>
            <person name="Wu L."/>
            <person name="Ma J."/>
        </authorList>
    </citation>
    <scope>NUCLEOTIDE SEQUENCE [LARGE SCALE GENOMIC DNA]</scope>
    <source>
        <strain evidence="2">CGMCC 4.7330</strain>
    </source>
</reference>
<dbReference type="SUPFAM" id="SSF47413">
    <property type="entry name" value="lambda repressor-like DNA-binding domains"/>
    <property type="match status" value="1"/>
</dbReference>
<comment type="caution">
    <text evidence="1">The sequence shown here is derived from an EMBL/GenBank/DDBJ whole genome shotgun (WGS) entry which is preliminary data.</text>
</comment>